<dbReference type="PANTHER" id="PTHR24348">
    <property type="entry name" value="SERINE/THREONINE-PROTEIN KINASE UNC-51-RELATED"/>
    <property type="match status" value="1"/>
</dbReference>
<dbReference type="EC" id="2.7.11.1" evidence="2"/>
<organism evidence="18">
    <name type="scientific">Aceria tosichella</name>
    <name type="common">wheat curl mite</name>
    <dbReference type="NCBI Taxonomy" id="561515"/>
    <lineage>
        <taxon>Eukaryota</taxon>
        <taxon>Metazoa</taxon>
        <taxon>Ecdysozoa</taxon>
        <taxon>Arthropoda</taxon>
        <taxon>Chelicerata</taxon>
        <taxon>Arachnida</taxon>
        <taxon>Acari</taxon>
        <taxon>Acariformes</taxon>
        <taxon>Trombidiformes</taxon>
        <taxon>Prostigmata</taxon>
        <taxon>Eupodina</taxon>
        <taxon>Eriophyoidea</taxon>
        <taxon>Eriophyidae</taxon>
        <taxon>Eriophyinae</taxon>
        <taxon>Aceriini</taxon>
        <taxon>Aceria</taxon>
    </lineage>
</organism>
<evidence type="ECO:0000313" key="18">
    <source>
        <dbReference type="EMBL" id="MDE47466.1"/>
    </source>
</evidence>
<dbReference type="Pfam" id="PF00069">
    <property type="entry name" value="Pkinase"/>
    <property type="match status" value="1"/>
</dbReference>
<dbReference type="FunFam" id="3.30.200.20:FF:000042">
    <property type="entry name" value="Aurora kinase A"/>
    <property type="match status" value="1"/>
</dbReference>
<dbReference type="PANTHER" id="PTHR24348:SF65">
    <property type="entry name" value="SERINE_THREONINE-PROTEIN KINASE ULK3"/>
    <property type="match status" value="1"/>
</dbReference>
<dbReference type="GO" id="GO:0000422">
    <property type="term" value="P:autophagy of mitochondrion"/>
    <property type="evidence" value="ECO:0007669"/>
    <property type="project" value="TreeGrafter"/>
</dbReference>
<evidence type="ECO:0000256" key="7">
    <source>
        <dbReference type="ARBA" id="ARBA00022737"/>
    </source>
</evidence>
<dbReference type="InterPro" id="IPR036181">
    <property type="entry name" value="MIT_dom_sf"/>
</dbReference>
<evidence type="ECO:0000256" key="15">
    <source>
        <dbReference type="PROSITE-ProRule" id="PRU10141"/>
    </source>
</evidence>
<evidence type="ECO:0000256" key="6">
    <source>
        <dbReference type="ARBA" id="ARBA00022679"/>
    </source>
</evidence>
<feature type="domain" description="Protein kinase" evidence="17">
    <location>
        <begin position="21"/>
        <end position="283"/>
    </location>
</feature>
<dbReference type="AlphaFoldDB" id="A0A6G1SAC2"/>
<dbReference type="GO" id="GO:0034045">
    <property type="term" value="C:phagophore assembly site membrane"/>
    <property type="evidence" value="ECO:0007669"/>
    <property type="project" value="TreeGrafter"/>
</dbReference>
<accession>A0A6G1SAC2</accession>
<dbReference type="InterPro" id="IPR008271">
    <property type="entry name" value="Ser/Thr_kinase_AS"/>
</dbReference>
<comment type="catalytic activity">
    <reaction evidence="14">
        <text>L-seryl-[protein] + ATP = O-phospho-L-seryl-[protein] + ADP + H(+)</text>
        <dbReference type="Rhea" id="RHEA:17989"/>
        <dbReference type="Rhea" id="RHEA-COMP:9863"/>
        <dbReference type="Rhea" id="RHEA-COMP:11604"/>
        <dbReference type="ChEBI" id="CHEBI:15378"/>
        <dbReference type="ChEBI" id="CHEBI:29999"/>
        <dbReference type="ChEBI" id="CHEBI:30616"/>
        <dbReference type="ChEBI" id="CHEBI:83421"/>
        <dbReference type="ChEBI" id="CHEBI:456216"/>
        <dbReference type="EC" id="2.7.11.1"/>
    </reaction>
</comment>
<dbReference type="EMBL" id="GGYP01002695">
    <property type="protein sequence ID" value="MDE47466.1"/>
    <property type="molecule type" value="Transcribed_RNA"/>
</dbReference>
<sequence>MSHQLGVQSPVDVTNTNIAGYAIKQFIGRGSYSTVYKAHKNRGSYQVVAIKCIQISTLSAKSKDNLFNEINILRRINHQNVVAMKKFTWDARHVYLILEYCPGGNLAEFIRSKGRLSEFMVQHFAQQLVQGLEVLHAEKIVHSDLKPANILLSIPPVGSCRNVKLKIADFGFSRKLQANEKYTMGIKGSPLYMAPEVLRSQPYSSQADLYSLGVILYECLFGSTPYRTNDLSQLTKRILSKDPIKIPKTIDIGEDCYDLLSRLLVKDQEKRMNFERLYRHQFIDIEHCPTLENYYKGVSLVRQATIFDNARNYEDARAFYVEALLYLVPVYHWLDSFNDNQRKWLSKRVQEYCARAEQISLIHLSVKS</sequence>
<keyword evidence="9 18" id="KW-0418">Kinase</keyword>
<dbReference type="GO" id="GO:0061709">
    <property type="term" value="P:reticulophagy"/>
    <property type="evidence" value="ECO:0007669"/>
    <property type="project" value="TreeGrafter"/>
</dbReference>
<evidence type="ECO:0000256" key="4">
    <source>
        <dbReference type="ARBA" id="ARBA00022490"/>
    </source>
</evidence>
<evidence type="ECO:0000256" key="14">
    <source>
        <dbReference type="ARBA" id="ARBA00048679"/>
    </source>
</evidence>
<keyword evidence="4" id="KW-0963">Cytoplasm</keyword>
<dbReference type="GO" id="GO:0034727">
    <property type="term" value="P:piecemeal microautophagy of the nucleus"/>
    <property type="evidence" value="ECO:0007669"/>
    <property type="project" value="TreeGrafter"/>
</dbReference>
<keyword evidence="6" id="KW-0808">Transferase</keyword>
<dbReference type="GO" id="GO:0005776">
    <property type="term" value="C:autophagosome"/>
    <property type="evidence" value="ECO:0007669"/>
    <property type="project" value="TreeGrafter"/>
</dbReference>
<keyword evidence="7" id="KW-0677">Repeat</keyword>
<evidence type="ECO:0000256" key="11">
    <source>
        <dbReference type="ARBA" id="ARBA00023006"/>
    </source>
</evidence>
<reference evidence="18" key="1">
    <citation type="submission" date="2018-10" db="EMBL/GenBank/DDBJ databases">
        <title>Transcriptome assembly of Aceria tosichella (Wheat curl mite) Type 2.</title>
        <authorList>
            <person name="Scully E.D."/>
            <person name="Geib S.M."/>
            <person name="Palmer N.A."/>
            <person name="Gupta A.K."/>
            <person name="Sarath G."/>
            <person name="Tatineni S."/>
        </authorList>
    </citation>
    <scope>NUCLEOTIDE SEQUENCE</scope>
    <source>
        <strain evidence="18">LincolnNE</strain>
    </source>
</reference>
<dbReference type="GO" id="GO:0005829">
    <property type="term" value="C:cytosol"/>
    <property type="evidence" value="ECO:0007669"/>
    <property type="project" value="TreeGrafter"/>
</dbReference>
<dbReference type="Gene3D" id="1.20.58.80">
    <property type="entry name" value="Phosphotransferase system, lactose/cellobiose-type IIA subunit"/>
    <property type="match status" value="1"/>
</dbReference>
<evidence type="ECO:0000256" key="12">
    <source>
        <dbReference type="ARBA" id="ARBA00032242"/>
    </source>
</evidence>
<dbReference type="InterPro" id="IPR045269">
    <property type="entry name" value="Atg1-like"/>
</dbReference>
<evidence type="ECO:0000256" key="13">
    <source>
        <dbReference type="ARBA" id="ARBA00047899"/>
    </source>
</evidence>
<evidence type="ECO:0000256" key="3">
    <source>
        <dbReference type="ARBA" id="ARBA00021644"/>
    </source>
</evidence>
<dbReference type="SUPFAM" id="SSF116846">
    <property type="entry name" value="MIT domain"/>
    <property type="match status" value="1"/>
</dbReference>
<comment type="subcellular location">
    <subcellularLocation>
        <location evidence="1">Cytoplasm</location>
    </subcellularLocation>
</comment>
<dbReference type="GO" id="GO:0000045">
    <property type="term" value="P:autophagosome assembly"/>
    <property type="evidence" value="ECO:0007669"/>
    <property type="project" value="TreeGrafter"/>
</dbReference>
<dbReference type="InterPro" id="IPR011009">
    <property type="entry name" value="Kinase-like_dom_sf"/>
</dbReference>
<dbReference type="GO" id="GO:0010506">
    <property type="term" value="P:regulation of autophagy"/>
    <property type="evidence" value="ECO:0007669"/>
    <property type="project" value="InterPro"/>
</dbReference>
<gene>
    <name evidence="18" type="primary">ULK3</name>
    <name evidence="18" type="ORF">g.12995</name>
</gene>
<dbReference type="SUPFAM" id="SSF56112">
    <property type="entry name" value="Protein kinase-like (PK-like)"/>
    <property type="match status" value="1"/>
</dbReference>
<feature type="binding site" evidence="15">
    <location>
        <position position="51"/>
    </location>
    <ligand>
        <name>ATP</name>
        <dbReference type="ChEBI" id="CHEBI:30616"/>
    </ligand>
</feature>
<dbReference type="InterPro" id="IPR000719">
    <property type="entry name" value="Prot_kinase_dom"/>
</dbReference>
<comment type="catalytic activity">
    <reaction evidence="13">
        <text>L-threonyl-[protein] + ATP = O-phospho-L-threonyl-[protein] + ADP + H(+)</text>
        <dbReference type="Rhea" id="RHEA:46608"/>
        <dbReference type="Rhea" id="RHEA-COMP:11060"/>
        <dbReference type="Rhea" id="RHEA-COMP:11605"/>
        <dbReference type="ChEBI" id="CHEBI:15378"/>
        <dbReference type="ChEBI" id="CHEBI:30013"/>
        <dbReference type="ChEBI" id="CHEBI:30616"/>
        <dbReference type="ChEBI" id="CHEBI:61977"/>
        <dbReference type="ChEBI" id="CHEBI:456216"/>
        <dbReference type="EC" id="2.7.11.1"/>
    </reaction>
</comment>
<evidence type="ECO:0000256" key="2">
    <source>
        <dbReference type="ARBA" id="ARBA00012513"/>
    </source>
</evidence>
<evidence type="ECO:0000256" key="5">
    <source>
        <dbReference type="ARBA" id="ARBA00022527"/>
    </source>
</evidence>
<keyword evidence="10 15" id="KW-0067">ATP-binding</keyword>
<dbReference type="Gene3D" id="1.10.510.10">
    <property type="entry name" value="Transferase(Phosphotransferase) domain 1"/>
    <property type="match status" value="1"/>
</dbReference>
<dbReference type="InterPro" id="IPR007330">
    <property type="entry name" value="MIT_dom"/>
</dbReference>
<dbReference type="GO" id="GO:0004674">
    <property type="term" value="F:protein serine/threonine kinase activity"/>
    <property type="evidence" value="ECO:0007669"/>
    <property type="project" value="UniProtKB-KW"/>
</dbReference>
<keyword evidence="8 15" id="KW-0547">Nucleotide-binding</keyword>
<comment type="similarity">
    <text evidence="16">Belongs to the protein kinase superfamily.</text>
</comment>
<dbReference type="GO" id="GO:0005524">
    <property type="term" value="F:ATP binding"/>
    <property type="evidence" value="ECO:0007669"/>
    <property type="project" value="UniProtKB-UniRule"/>
</dbReference>
<dbReference type="Gene3D" id="3.30.200.20">
    <property type="entry name" value="Phosphorylase Kinase, domain 1"/>
    <property type="match status" value="1"/>
</dbReference>
<evidence type="ECO:0000256" key="9">
    <source>
        <dbReference type="ARBA" id="ARBA00022777"/>
    </source>
</evidence>
<dbReference type="SMART" id="SM00220">
    <property type="entry name" value="S_TKc"/>
    <property type="match status" value="1"/>
</dbReference>
<proteinExistence type="inferred from homology"/>
<evidence type="ECO:0000256" key="8">
    <source>
        <dbReference type="ARBA" id="ARBA00022741"/>
    </source>
</evidence>
<name>A0A6G1SAC2_9ACAR</name>
<dbReference type="Pfam" id="PF04212">
    <property type="entry name" value="MIT"/>
    <property type="match status" value="1"/>
</dbReference>
<dbReference type="FunFam" id="1.10.510.10:FF:000571">
    <property type="entry name" value="Maternal embryonic leucine zipper kinase"/>
    <property type="match status" value="1"/>
</dbReference>
<dbReference type="InterPro" id="IPR017441">
    <property type="entry name" value="Protein_kinase_ATP_BS"/>
</dbReference>
<keyword evidence="11" id="KW-0072">Autophagy</keyword>
<dbReference type="PROSITE" id="PS00108">
    <property type="entry name" value="PROTEIN_KINASE_ST"/>
    <property type="match status" value="1"/>
</dbReference>
<evidence type="ECO:0000256" key="10">
    <source>
        <dbReference type="ARBA" id="ARBA00022840"/>
    </source>
</evidence>
<protein>
    <recommendedName>
        <fullName evidence="3">Serine/threonine-protein kinase ULK3</fullName>
        <ecNumber evidence="2">2.7.11.1</ecNumber>
    </recommendedName>
    <alternativeName>
        <fullName evidence="12">Unc-51-like kinase 3</fullName>
    </alternativeName>
</protein>
<evidence type="ECO:0000256" key="1">
    <source>
        <dbReference type="ARBA" id="ARBA00004496"/>
    </source>
</evidence>
<evidence type="ECO:0000256" key="16">
    <source>
        <dbReference type="RuleBase" id="RU000304"/>
    </source>
</evidence>
<dbReference type="PROSITE" id="PS00107">
    <property type="entry name" value="PROTEIN_KINASE_ATP"/>
    <property type="match status" value="1"/>
</dbReference>
<dbReference type="GO" id="GO:0042594">
    <property type="term" value="P:response to starvation"/>
    <property type="evidence" value="ECO:0007669"/>
    <property type="project" value="TreeGrafter"/>
</dbReference>
<dbReference type="PROSITE" id="PS50011">
    <property type="entry name" value="PROTEIN_KINASE_DOM"/>
    <property type="match status" value="1"/>
</dbReference>
<evidence type="ECO:0000259" key="17">
    <source>
        <dbReference type="PROSITE" id="PS50011"/>
    </source>
</evidence>
<keyword evidence="5 16" id="KW-0723">Serine/threonine-protein kinase</keyword>